<keyword evidence="3" id="KW-0749">Sporulation</keyword>
<dbReference type="InterPro" id="IPR036887">
    <property type="entry name" value="HTH_APSES_sf"/>
</dbReference>
<feature type="region of interest" description="Disordered" evidence="7">
    <location>
        <begin position="550"/>
        <end position="583"/>
    </location>
</feature>
<proteinExistence type="predicted"/>
<gene>
    <name evidence="9" type="ORF">CLO192961_LOCUS324600</name>
</gene>
<dbReference type="PROSITE" id="PS50297">
    <property type="entry name" value="ANK_REP_REGION"/>
    <property type="match status" value="1"/>
</dbReference>
<name>A0ABY6UMM8_BIOOC</name>
<accession>A0ABY6UMM8</accession>
<dbReference type="InterPro" id="IPR002110">
    <property type="entry name" value="Ankyrin_rpt"/>
</dbReference>
<dbReference type="InterPro" id="IPR003163">
    <property type="entry name" value="Tscrpt_reg_HTH_APSES-type"/>
</dbReference>
<evidence type="ECO:0000256" key="4">
    <source>
        <dbReference type="ARBA" id="ARBA00023043"/>
    </source>
</evidence>
<dbReference type="PROSITE" id="PS50088">
    <property type="entry name" value="ANK_REPEAT"/>
    <property type="match status" value="1"/>
</dbReference>
<dbReference type="Pfam" id="PF04383">
    <property type="entry name" value="KilA-N"/>
    <property type="match status" value="1"/>
</dbReference>
<protein>
    <recommendedName>
        <fullName evidence="8">HTH APSES-type domain-containing protein</fullName>
    </recommendedName>
</protein>
<dbReference type="InterPro" id="IPR036770">
    <property type="entry name" value="Ankyrin_rpt-contain_sf"/>
</dbReference>
<comment type="subcellular location">
    <subcellularLocation>
        <location evidence="1">Nucleus</location>
    </subcellularLocation>
</comment>
<dbReference type="PANTHER" id="PTHR43828">
    <property type="entry name" value="ASPARAGINASE"/>
    <property type="match status" value="1"/>
</dbReference>
<keyword evidence="4 6" id="KW-0040">ANK repeat</keyword>
<dbReference type="PANTHER" id="PTHR43828:SF3">
    <property type="entry name" value="CHROMO DOMAIN-CONTAINING PROTEIN"/>
    <property type="match status" value="1"/>
</dbReference>
<dbReference type="Pfam" id="PF00023">
    <property type="entry name" value="Ank"/>
    <property type="match status" value="1"/>
</dbReference>
<dbReference type="Proteomes" id="UP000766486">
    <property type="component" value="Unassembled WGS sequence"/>
</dbReference>
<evidence type="ECO:0000256" key="3">
    <source>
        <dbReference type="ARBA" id="ARBA00022969"/>
    </source>
</evidence>
<feature type="compositionally biased region" description="Polar residues" evidence="7">
    <location>
        <begin position="563"/>
        <end position="576"/>
    </location>
</feature>
<dbReference type="Gene3D" id="1.25.40.20">
    <property type="entry name" value="Ankyrin repeat-containing domain"/>
    <property type="match status" value="1"/>
</dbReference>
<dbReference type="SUPFAM" id="SSF54616">
    <property type="entry name" value="DNA-binding domain of Mlu1-box binding protein MBP1"/>
    <property type="match status" value="1"/>
</dbReference>
<dbReference type="Gene3D" id="3.10.260.10">
    <property type="entry name" value="Transcription regulator HTH, APSES-type DNA-binding domain"/>
    <property type="match status" value="1"/>
</dbReference>
<reference evidence="9 10" key="1">
    <citation type="submission" date="2019-06" db="EMBL/GenBank/DDBJ databases">
        <authorList>
            <person name="Broberg M."/>
        </authorList>
    </citation>
    <scope>NUCLEOTIDE SEQUENCE [LARGE SCALE GENOMIC DNA]</scope>
</reference>
<dbReference type="InterPro" id="IPR051642">
    <property type="entry name" value="SWI6-like"/>
</dbReference>
<dbReference type="InterPro" id="IPR018004">
    <property type="entry name" value="KilA/APSES_HTH"/>
</dbReference>
<keyword evidence="10" id="KW-1185">Reference proteome</keyword>
<dbReference type="SMART" id="SM00248">
    <property type="entry name" value="ANK"/>
    <property type="match status" value="3"/>
</dbReference>
<evidence type="ECO:0000256" key="5">
    <source>
        <dbReference type="ARBA" id="ARBA00023321"/>
    </source>
</evidence>
<evidence type="ECO:0000256" key="1">
    <source>
        <dbReference type="ARBA" id="ARBA00004123"/>
    </source>
</evidence>
<organism evidence="9 10">
    <name type="scientific">Bionectria ochroleuca</name>
    <name type="common">Gliocladium roseum</name>
    <dbReference type="NCBI Taxonomy" id="29856"/>
    <lineage>
        <taxon>Eukaryota</taxon>
        <taxon>Fungi</taxon>
        <taxon>Dikarya</taxon>
        <taxon>Ascomycota</taxon>
        <taxon>Pezizomycotina</taxon>
        <taxon>Sordariomycetes</taxon>
        <taxon>Hypocreomycetidae</taxon>
        <taxon>Hypocreales</taxon>
        <taxon>Bionectriaceae</taxon>
        <taxon>Clonostachys</taxon>
    </lineage>
</organism>
<feature type="region of interest" description="Disordered" evidence="7">
    <location>
        <begin position="187"/>
        <end position="270"/>
    </location>
</feature>
<feature type="domain" description="HTH APSES-type" evidence="8">
    <location>
        <begin position="27"/>
        <end position="135"/>
    </location>
</feature>
<feature type="compositionally biased region" description="Polar residues" evidence="7">
    <location>
        <begin position="219"/>
        <end position="249"/>
    </location>
</feature>
<comment type="caution">
    <text evidence="9">The sequence shown here is derived from an EMBL/GenBank/DDBJ whole genome shotgun (WGS) entry which is preliminary data.</text>
</comment>
<dbReference type="EMBL" id="CABFNS010000848">
    <property type="protein sequence ID" value="VUC32244.1"/>
    <property type="molecule type" value="Genomic_DNA"/>
</dbReference>
<evidence type="ECO:0000256" key="2">
    <source>
        <dbReference type="ARBA" id="ARBA00022737"/>
    </source>
</evidence>
<evidence type="ECO:0000313" key="9">
    <source>
        <dbReference type="EMBL" id="VUC32244.1"/>
    </source>
</evidence>
<evidence type="ECO:0000259" key="8">
    <source>
        <dbReference type="PROSITE" id="PS51299"/>
    </source>
</evidence>
<dbReference type="SUPFAM" id="SSF48403">
    <property type="entry name" value="Ankyrin repeat"/>
    <property type="match status" value="1"/>
</dbReference>
<dbReference type="PROSITE" id="PS51299">
    <property type="entry name" value="HTH_APSES"/>
    <property type="match status" value="1"/>
</dbReference>
<evidence type="ECO:0000256" key="6">
    <source>
        <dbReference type="PROSITE-ProRule" id="PRU00023"/>
    </source>
</evidence>
<evidence type="ECO:0000313" key="10">
    <source>
        <dbReference type="Proteomes" id="UP000766486"/>
    </source>
</evidence>
<keyword evidence="5" id="KW-0183">Conidiation</keyword>
<evidence type="ECO:0000256" key="7">
    <source>
        <dbReference type="SAM" id="MobiDB-lite"/>
    </source>
</evidence>
<feature type="repeat" description="ANK" evidence="6">
    <location>
        <begin position="510"/>
        <end position="542"/>
    </location>
</feature>
<sequence length="783" mass="85009">MSQQSQQGLQGSFHRGFGSSAVMDSPIYSASYSGVDVYEMEVNGIAVMRRRNDSWLNATQILKVAGVDKGKRTKILEKEIQTGEHEKVQGGYGKYQGTWIKFERGVEVCRQYGVEELLRPLLTYDMGQDGGVAGRGDLNTPTKEQAMAAQRKRLYNSNADGRASGLSGTFFKSISTTASHAVAAISKARFDSPGPRSRNGPTRAPSFNRQASGHDDFPGNSQQSYASDYGQQPDLSFSQQQPSSQNTLTEPEPPRKRQRTAMTPSESFGGIASYGPTLDMYANASAFPGSPTEPNESFVYNGINQSPDEDMGGPLAPLPLDHTAESTHKRSLLMDLFMDDGAPDSTRYDVLRTFTPQELDMPIDAHCHTALHWAATLSRMPLLRALISCGASAYRVNTSGETALMRACLVTNSMDHGSFPDLLEVLGGTVESRDQKGRTVLHHIAVTSAVKGRSSASRYYLESLLEWVVRQGSVPNSQANGNAPSSSQTATPKMGIARFMSEIVNAQDSAGDTALNISARIGNRSIVSQLLEVGADPEIANRAGLRPLDFGIGGENPEEKTAVEQSDANGAAGSSQRNKESSDEIITSITHLLTETSTSFQQEIKAKQQSVDSIHSTLRTTSTQLGEARKSVEQLSATLKKQQVARQIITNLASTRQDDKIRLMQEQAGSNPLGSWETELSTVLESPAEASIGFLPSSIVLRTRIKALESRADATRKMVQKLKGRSRDIEFKYRRVISVCTGVPEDEVDSAVDGLLKAAESENDELDPTRVRRFLGGVEGVVH</sequence>
<dbReference type="SMART" id="SM01252">
    <property type="entry name" value="KilA-N"/>
    <property type="match status" value="1"/>
</dbReference>
<keyword evidence="2" id="KW-0677">Repeat</keyword>